<dbReference type="RefSeq" id="WP_310370912.1">
    <property type="nucleotide sequence ID" value="NZ_JAVDYB010000001.1"/>
</dbReference>
<dbReference type="InterPro" id="IPR004101">
    <property type="entry name" value="Mur_ligase_C"/>
</dbReference>
<dbReference type="GO" id="GO:0008360">
    <property type="term" value="P:regulation of cell shape"/>
    <property type="evidence" value="ECO:0007669"/>
    <property type="project" value="UniProtKB-KW"/>
</dbReference>
<dbReference type="InterPro" id="IPR005863">
    <property type="entry name" value="UDP-N-AcMur_synth"/>
</dbReference>
<sequence>MIPLTLAEIAEAVGGRLVHADPAARVTGPAEYDSREIAPGGLFVAFPGEKVDGHDFGARAVAAGAAAVLATRDMGPDVPAILVDDAQAALAPLARLVGRRLIDAGLTVVGLTGSSGKTTTKDMVAQLAARVMPTVATVGTLNNELGFPVTALRATGETGCLVLEMGASGLGHIRYLSGIVQPRIGVVLNVTISHVVGYDSVEDIALAKGEMVEDLPADGLAVLNADDPRVAAMASRTKARVVFFGESEHAEVRAEDVTVDARSRASYTLVTPEGRFPVSLRITGRHMVSNSLAAAAVARELGLTGAALAEAMSEMGTVSTRRMDVFDRADGVTVIDDSYNANPSSTAAALRVLATLAADGPRRAIAVLGVMRQLGEHSDEMHAEAGRLAAQLGVERLLVIDAEAESAAPIADGARSEPMWKGESVLLADQAAAIAALRDELRPGDVVLVKGSRWATWDVADALRAAGADGVPLTTGDAGA</sequence>
<dbReference type="GO" id="GO:0047480">
    <property type="term" value="F:UDP-N-acetylmuramoyl-tripeptide-D-alanyl-D-alanine ligase activity"/>
    <property type="evidence" value="ECO:0007669"/>
    <property type="project" value="UniProtKB-UniRule"/>
</dbReference>
<feature type="binding site" evidence="10">
    <location>
        <begin position="113"/>
        <end position="119"/>
    </location>
    <ligand>
        <name>ATP</name>
        <dbReference type="ChEBI" id="CHEBI:30616"/>
    </ligand>
</feature>
<dbReference type="Proteomes" id="UP001183643">
    <property type="component" value="Unassembled WGS sequence"/>
</dbReference>
<keyword evidence="16" id="KW-1185">Reference proteome</keyword>
<evidence type="ECO:0000313" key="16">
    <source>
        <dbReference type="Proteomes" id="UP001183643"/>
    </source>
</evidence>
<reference evidence="15" key="1">
    <citation type="submission" date="2023-07" db="EMBL/GenBank/DDBJ databases">
        <title>Sequencing the genomes of 1000 actinobacteria strains.</title>
        <authorList>
            <person name="Klenk H.-P."/>
        </authorList>
    </citation>
    <scope>NUCLEOTIDE SEQUENCE</scope>
    <source>
        <strain evidence="15">DSM 44707</strain>
    </source>
</reference>
<accession>A0AAE3YTK8</accession>
<dbReference type="SUPFAM" id="SSF53244">
    <property type="entry name" value="MurD-like peptide ligases, peptide-binding domain"/>
    <property type="match status" value="1"/>
</dbReference>
<protein>
    <recommendedName>
        <fullName evidence="10 11">UDP-N-acetylmuramoyl-tripeptide--D-alanyl-D-alanine ligase</fullName>
        <ecNumber evidence="10 11">6.3.2.10</ecNumber>
    </recommendedName>
    <alternativeName>
        <fullName evidence="10">D-alanyl-D-alanine-adding enzyme</fullName>
    </alternativeName>
</protein>
<dbReference type="EC" id="6.3.2.10" evidence="10 11"/>
<keyword evidence="7 10" id="KW-0573">Peptidoglycan synthesis</keyword>
<evidence type="ECO:0000256" key="6">
    <source>
        <dbReference type="ARBA" id="ARBA00022960"/>
    </source>
</evidence>
<dbReference type="HAMAP" id="MF_02019">
    <property type="entry name" value="MurF"/>
    <property type="match status" value="1"/>
</dbReference>
<keyword evidence="4 10" id="KW-0547">Nucleotide-binding</keyword>
<evidence type="ECO:0000256" key="8">
    <source>
        <dbReference type="ARBA" id="ARBA00023306"/>
    </source>
</evidence>
<dbReference type="Gene3D" id="3.40.1190.10">
    <property type="entry name" value="Mur-like, catalytic domain"/>
    <property type="match status" value="1"/>
</dbReference>
<evidence type="ECO:0000259" key="14">
    <source>
        <dbReference type="Pfam" id="PF08245"/>
    </source>
</evidence>
<dbReference type="InterPro" id="IPR013221">
    <property type="entry name" value="Mur_ligase_cen"/>
</dbReference>
<dbReference type="GO" id="GO:0071555">
    <property type="term" value="P:cell wall organization"/>
    <property type="evidence" value="ECO:0007669"/>
    <property type="project" value="UniProtKB-KW"/>
</dbReference>
<comment type="catalytic activity">
    <reaction evidence="10 11">
        <text>D-alanyl-D-alanine + UDP-N-acetyl-alpha-D-muramoyl-L-alanyl-gamma-D-glutamyl-meso-2,6-diaminopimelate + ATP = UDP-N-acetyl-alpha-D-muramoyl-L-alanyl-gamma-D-glutamyl-meso-2,6-diaminopimeloyl-D-alanyl-D-alanine + ADP + phosphate + H(+)</text>
        <dbReference type="Rhea" id="RHEA:28374"/>
        <dbReference type="ChEBI" id="CHEBI:15378"/>
        <dbReference type="ChEBI" id="CHEBI:30616"/>
        <dbReference type="ChEBI" id="CHEBI:43474"/>
        <dbReference type="ChEBI" id="CHEBI:57822"/>
        <dbReference type="ChEBI" id="CHEBI:61386"/>
        <dbReference type="ChEBI" id="CHEBI:83905"/>
        <dbReference type="ChEBI" id="CHEBI:456216"/>
        <dbReference type="EC" id="6.3.2.10"/>
    </reaction>
</comment>
<keyword evidence="3 10" id="KW-0132">Cell division</keyword>
<dbReference type="GO" id="GO:0009252">
    <property type="term" value="P:peptidoglycan biosynthetic process"/>
    <property type="evidence" value="ECO:0007669"/>
    <property type="project" value="UniProtKB-UniRule"/>
</dbReference>
<comment type="subcellular location">
    <subcellularLocation>
        <location evidence="10 11">Cytoplasm</location>
    </subcellularLocation>
</comment>
<evidence type="ECO:0000256" key="11">
    <source>
        <dbReference type="RuleBase" id="RU004136"/>
    </source>
</evidence>
<keyword evidence="9 10" id="KW-0961">Cell wall biogenesis/degradation</keyword>
<dbReference type="InterPro" id="IPR035911">
    <property type="entry name" value="MurE/MurF_N"/>
</dbReference>
<keyword evidence="5 10" id="KW-0067">ATP-binding</keyword>
<comment type="function">
    <text evidence="10 11">Involved in cell wall formation. Catalyzes the final step in the synthesis of UDP-N-acetylmuramoyl-pentapeptide, the precursor of murein.</text>
</comment>
<evidence type="ECO:0000256" key="9">
    <source>
        <dbReference type="ARBA" id="ARBA00023316"/>
    </source>
</evidence>
<dbReference type="SUPFAM" id="SSF53623">
    <property type="entry name" value="MurD-like peptide ligases, catalytic domain"/>
    <property type="match status" value="1"/>
</dbReference>
<dbReference type="InterPro" id="IPR036615">
    <property type="entry name" value="Mur_ligase_C_dom_sf"/>
</dbReference>
<dbReference type="InterPro" id="IPR036565">
    <property type="entry name" value="Mur-like_cat_sf"/>
</dbReference>
<name>A0AAE3YTK8_9ACTN</name>
<dbReference type="SUPFAM" id="SSF63418">
    <property type="entry name" value="MurE/MurF N-terminal domain"/>
    <property type="match status" value="1"/>
</dbReference>
<evidence type="ECO:0000256" key="2">
    <source>
        <dbReference type="ARBA" id="ARBA00022598"/>
    </source>
</evidence>
<organism evidence="15 16">
    <name type="scientific">Catenuloplanes atrovinosus</name>
    <dbReference type="NCBI Taxonomy" id="137266"/>
    <lineage>
        <taxon>Bacteria</taxon>
        <taxon>Bacillati</taxon>
        <taxon>Actinomycetota</taxon>
        <taxon>Actinomycetes</taxon>
        <taxon>Micromonosporales</taxon>
        <taxon>Micromonosporaceae</taxon>
        <taxon>Catenuloplanes</taxon>
    </lineage>
</organism>
<dbReference type="GO" id="GO:0005524">
    <property type="term" value="F:ATP binding"/>
    <property type="evidence" value="ECO:0007669"/>
    <property type="project" value="UniProtKB-UniRule"/>
</dbReference>
<feature type="domain" description="Mur ligase central" evidence="14">
    <location>
        <begin position="112"/>
        <end position="298"/>
    </location>
</feature>
<evidence type="ECO:0000313" key="15">
    <source>
        <dbReference type="EMBL" id="MDR7278163.1"/>
    </source>
</evidence>
<dbReference type="GO" id="GO:0051301">
    <property type="term" value="P:cell division"/>
    <property type="evidence" value="ECO:0007669"/>
    <property type="project" value="UniProtKB-KW"/>
</dbReference>
<gene>
    <name evidence="10" type="primary">murF</name>
    <name evidence="15" type="ORF">J2S41_004941</name>
</gene>
<dbReference type="PANTHER" id="PTHR43024:SF1">
    <property type="entry name" value="UDP-N-ACETYLMURAMOYL-TRIPEPTIDE--D-ALANYL-D-ALANINE LIGASE"/>
    <property type="match status" value="1"/>
</dbReference>
<evidence type="ECO:0000256" key="1">
    <source>
        <dbReference type="ARBA" id="ARBA00022490"/>
    </source>
</evidence>
<feature type="domain" description="Mur ligase C-terminal" evidence="13">
    <location>
        <begin position="321"/>
        <end position="453"/>
    </location>
</feature>
<dbReference type="PANTHER" id="PTHR43024">
    <property type="entry name" value="UDP-N-ACETYLMURAMOYL-TRIPEPTIDE--D-ALANYL-D-ALANINE LIGASE"/>
    <property type="match status" value="1"/>
</dbReference>
<keyword evidence="1 10" id="KW-0963">Cytoplasm</keyword>
<evidence type="ECO:0000259" key="13">
    <source>
        <dbReference type="Pfam" id="PF02875"/>
    </source>
</evidence>
<comment type="caution">
    <text evidence="15">The sequence shown here is derived from an EMBL/GenBank/DDBJ whole genome shotgun (WGS) entry which is preliminary data.</text>
</comment>
<keyword evidence="2 10" id="KW-0436">Ligase</keyword>
<evidence type="ECO:0000259" key="12">
    <source>
        <dbReference type="Pfam" id="PF01225"/>
    </source>
</evidence>
<keyword evidence="6 10" id="KW-0133">Cell shape</keyword>
<dbReference type="InterPro" id="IPR000713">
    <property type="entry name" value="Mur_ligase_N"/>
</dbReference>
<dbReference type="EMBL" id="JAVDYB010000001">
    <property type="protein sequence ID" value="MDR7278163.1"/>
    <property type="molecule type" value="Genomic_DNA"/>
</dbReference>
<evidence type="ECO:0000256" key="7">
    <source>
        <dbReference type="ARBA" id="ARBA00022984"/>
    </source>
</evidence>
<feature type="domain" description="Mur ligase N-terminal catalytic" evidence="12">
    <location>
        <begin position="32"/>
        <end position="74"/>
    </location>
</feature>
<dbReference type="Gene3D" id="3.40.1390.10">
    <property type="entry name" value="MurE/MurF, N-terminal domain"/>
    <property type="match status" value="1"/>
</dbReference>
<evidence type="ECO:0000256" key="5">
    <source>
        <dbReference type="ARBA" id="ARBA00022840"/>
    </source>
</evidence>
<comment type="similarity">
    <text evidence="10">Belongs to the MurCDEF family. MurF subfamily.</text>
</comment>
<dbReference type="NCBIfam" id="TIGR01143">
    <property type="entry name" value="murF"/>
    <property type="match status" value="1"/>
</dbReference>
<evidence type="ECO:0000256" key="10">
    <source>
        <dbReference type="HAMAP-Rule" id="MF_02019"/>
    </source>
</evidence>
<dbReference type="InterPro" id="IPR051046">
    <property type="entry name" value="MurCDEF_CellWall_CoF430Synth"/>
</dbReference>
<dbReference type="Pfam" id="PF08245">
    <property type="entry name" value="Mur_ligase_M"/>
    <property type="match status" value="1"/>
</dbReference>
<comment type="pathway">
    <text evidence="10 11">Cell wall biogenesis; peptidoglycan biosynthesis.</text>
</comment>
<dbReference type="Gene3D" id="3.90.190.20">
    <property type="entry name" value="Mur ligase, C-terminal domain"/>
    <property type="match status" value="1"/>
</dbReference>
<evidence type="ECO:0000256" key="4">
    <source>
        <dbReference type="ARBA" id="ARBA00022741"/>
    </source>
</evidence>
<proteinExistence type="inferred from homology"/>
<dbReference type="Pfam" id="PF02875">
    <property type="entry name" value="Mur_ligase_C"/>
    <property type="match status" value="1"/>
</dbReference>
<evidence type="ECO:0000256" key="3">
    <source>
        <dbReference type="ARBA" id="ARBA00022618"/>
    </source>
</evidence>
<dbReference type="AlphaFoldDB" id="A0AAE3YTK8"/>
<keyword evidence="8 10" id="KW-0131">Cell cycle</keyword>
<dbReference type="Pfam" id="PF01225">
    <property type="entry name" value="Mur_ligase"/>
    <property type="match status" value="1"/>
</dbReference>
<dbReference type="GO" id="GO:0005737">
    <property type="term" value="C:cytoplasm"/>
    <property type="evidence" value="ECO:0007669"/>
    <property type="project" value="UniProtKB-SubCell"/>
</dbReference>